<dbReference type="GO" id="GO:0005886">
    <property type="term" value="C:plasma membrane"/>
    <property type="evidence" value="ECO:0007669"/>
    <property type="project" value="TreeGrafter"/>
</dbReference>
<dbReference type="PANTHER" id="PTHR30336">
    <property type="entry name" value="INNER MEMBRANE PROTEIN, PROBABLE PERMEASE"/>
    <property type="match status" value="1"/>
</dbReference>
<keyword evidence="1" id="KW-0472">Membrane</keyword>
<keyword evidence="4" id="KW-1185">Reference proteome</keyword>
<reference evidence="3" key="1">
    <citation type="submission" date="2020-10" db="EMBL/GenBank/DDBJ databases">
        <authorList>
            <person name="Castelo-Branco R."/>
            <person name="Eusebio N."/>
            <person name="Adriana R."/>
            <person name="Vieira A."/>
            <person name="Brugerolle De Fraissinette N."/>
            <person name="Rezende De Castro R."/>
            <person name="Schneider M.P."/>
            <person name="Vasconcelos V."/>
            <person name="Leao P.N."/>
        </authorList>
    </citation>
    <scope>NUCLEOTIDE SEQUENCE</scope>
    <source>
        <strain evidence="3">LEGE 11480</strain>
    </source>
</reference>
<dbReference type="GO" id="GO:0000270">
    <property type="term" value="P:peptidoglycan metabolic process"/>
    <property type="evidence" value="ECO:0007669"/>
    <property type="project" value="TreeGrafter"/>
</dbReference>
<keyword evidence="1" id="KW-1133">Transmembrane helix</keyword>
<feature type="transmembrane region" description="Helical" evidence="1">
    <location>
        <begin position="12"/>
        <end position="30"/>
    </location>
</feature>
<evidence type="ECO:0000313" key="4">
    <source>
        <dbReference type="Proteomes" id="UP000625316"/>
    </source>
</evidence>
<evidence type="ECO:0000313" key="3">
    <source>
        <dbReference type="EMBL" id="MBE9030071.1"/>
    </source>
</evidence>
<dbReference type="PANTHER" id="PTHR30336:SF4">
    <property type="entry name" value="ENVELOPE BIOGENESIS FACTOR ELYC"/>
    <property type="match status" value="1"/>
</dbReference>
<dbReference type="CDD" id="cd06259">
    <property type="entry name" value="YdcF-like"/>
    <property type="match status" value="1"/>
</dbReference>
<dbReference type="AlphaFoldDB" id="A0A928VNQ1"/>
<sequence>MFVFLSQLIQLLFYPLGLSIFLTLIGLLLLKRRGLYKFGITLLVFALSLLWISSTSLVARSMAQSLEFQNLPKEVAAADAIVVLGGATKSHQAPRTMPEVNDAGDRIIYATRLYKDGKAPKIIVSGGRIPWHGDVGTEADHMASLMELFGVPRSALLEESDSMNTRKNAENIKQMLEKEQLNKLILVTSAIHMPRALAIFRRLEIDVVPAPTDFYSVFPYKGKKASFQLSSLLPQVGNLDLTTRAMKEYIGLWVYRLRGWA</sequence>
<feature type="domain" description="DUF218" evidence="2">
    <location>
        <begin position="79"/>
        <end position="251"/>
    </location>
</feature>
<dbReference type="InterPro" id="IPR003848">
    <property type="entry name" value="DUF218"/>
</dbReference>
<dbReference type="EMBL" id="JADEXQ010000028">
    <property type="protein sequence ID" value="MBE9030071.1"/>
    <property type="molecule type" value="Genomic_DNA"/>
</dbReference>
<dbReference type="InterPro" id="IPR051599">
    <property type="entry name" value="Cell_Envelope_Assoc"/>
</dbReference>
<dbReference type="GO" id="GO:0043164">
    <property type="term" value="P:Gram-negative-bacterium-type cell wall biogenesis"/>
    <property type="evidence" value="ECO:0007669"/>
    <property type="project" value="TreeGrafter"/>
</dbReference>
<accession>A0A928VNQ1</accession>
<dbReference type="Proteomes" id="UP000625316">
    <property type="component" value="Unassembled WGS sequence"/>
</dbReference>
<keyword evidence="1" id="KW-0812">Transmembrane</keyword>
<dbReference type="Gene3D" id="3.40.50.620">
    <property type="entry name" value="HUPs"/>
    <property type="match status" value="1"/>
</dbReference>
<proteinExistence type="predicted"/>
<comment type="caution">
    <text evidence="3">The sequence shown here is derived from an EMBL/GenBank/DDBJ whole genome shotgun (WGS) entry which is preliminary data.</text>
</comment>
<dbReference type="Pfam" id="PF02698">
    <property type="entry name" value="DUF218"/>
    <property type="match status" value="1"/>
</dbReference>
<dbReference type="InterPro" id="IPR014729">
    <property type="entry name" value="Rossmann-like_a/b/a_fold"/>
</dbReference>
<evidence type="ECO:0000259" key="2">
    <source>
        <dbReference type="Pfam" id="PF02698"/>
    </source>
</evidence>
<gene>
    <name evidence="3" type="ORF">IQ266_10060</name>
</gene>
<organism evidence="3 4">
    <name type="scientific">Romeriopsis navalis LEGE 11480</name>
    <dbReference type="NCBI Taxonomy" id="2777977"/>
    <lineage>
        <taxon>Bacteria</taxon>
        <taxon>Bacillati</taxon>
        <taxon>Cyanobacteriota</taxon>
        <taxon>Cyanophyceae</taxon>
        <taxon>Leptolyngbyales</taxon>
        <taxon>Leptolyngbyaceae</taxon>
        <taxon>Romeriopsis</taxon>
        <taxon>Romeriopsis navalis</taxon>
    </lineage>
</organism>
<evidence type="ECO:0000256" key="1">
    <source>
        <dbReference type="SAM" id="Phobius"/>
    </source>
</evidence>
<feature type="transmembrane region" description="Helical" evidence="1">
    <location>
        <begin position="42"/>
        <end position="63"/>
    </location>
</feature>
<name>A0A928VNQ1_9CYAN</name>
<protein>
    <submittedName>
        <fullName evidence="3">YdcF family protein</fullName>
    </submittedName>
</protein>